<keyword evidence="2" id="KW-1185">Reference proteome</keyword>
<dbReference type="EnsemblProtists" id="HpaT807941">
    <property type="protein sequence ID" value="HpaP807941"/>
    <property type="gene ID" value="HpaG807941"/>
</dbReference>
<dbReference type="InParanoid" id="M4BNF3"/>
<reference evidence="1" key="2">
    <citation type="submission" date="2015-06" db="UniProtKB">
        <authorList>
            <consortium name="EnsemblProtists"/>
        </authorList>
    </citation>
    <scope>IDENTIFICATION</scope>
    <source>
        <strain evidence="1">Emoy2</strain>
    </source>
</reference>
<dbReference type="VEuPathDB" id="FungiDB:HpaG807941"/>
<organism evidence="1 2">
    <name type="scientific">Hyaloperonospora arabidopsidis (strain Emoy2)</name>
    <name type="common">Downy mildew agent</name>
    <name type="synonym">Peronospora arabidopsidis</name>
    <dbReference type="NCBI Taxonomy" id="559515"/>
    <lineage>
        <taxon>Eukaryota</taxon>
        <taxon>Sar</taxon>
        <taxon>Stramenopiles</taxon>
        <taxon>Oomycota</taxon>
        <taxon>Peronosporomycetes</taxon>
        <taxon>Peronosporales</taxon>
        <taxon>Peronosporaceae</taxon>
        <taxon>Hyaloperonospora</taxon>
    </lineage>
</organism>
<dbReference type="AlphaFoldDB" id="M4BNF3"/>
<name>M4BNF3_HYAAE</name>
<dbReference type="HOGENOM" id="CLU_2532314_0_0_1"/>
<accession>M4BNF3</accession>
<evidence type="ECO:0000313" key="2">
    <source>
        <dbReference type="Proteomes" id="UP000011713"/>
    </source>
</evidence>
<protein>
    <submittedName>
        <fullName evidence="1">Uncharacterized protein</fullName>
    </submittedName>
</protein>
<evidence type="ECO:0000313" key="1">
    <source>
        <dbReference type="EnsemblProtists" id="HpaP807941"/>
    </source>
</evidence>
<dbReference type="Proteomes" id="UP000011713">
    <property type="component" value="Unassembled WGS sequence"/>
</dbReference>
<dbReference type="EMBL" id="JH598455">
    <property type="status" value="NOT_ANNOTATED_CDS"/>
    <property type="molecule type" value="Genomic_DNA"/>
</dbReference>
<proteinExistence type="predicted"/>
<reference evidence="2" key="1">
    <citation type="journal article" date="2010" name="Science">
        <title>Signatures of adaptation to obligate biotrophy in the Hyaloperonospora arabidopsidis genome.</title>
        <authorList>
            <person name="Baxter L."/>
            <person name="Tripathy S."/>
            <person name="Ishaque N."/>
            <person name="Boot N."/>
            <person name="Cabral A."/>
            <person name="Kemen E."/>
            <person name="Thines M."/>
            <person name="Ah-Fong A."/>
            <person name="Anderson R."/>
            <person name="Badejoko W."/>
            <person name="Bittner-Eddy P."/>
            <person name="Boore J.L."/>
            <person name="Chibucos M.C."/>
            <person name="Coates M."/>
            <person name="Dehal P."/>
            <person name="Delehaunty K."/>
            <person name="Dong S."/>
            <person name="Downton P."/>
            <person name="Dumas B."/>
            <person name="Fabro G."/>
            <person name="Fronick C."/>
            <person name="Fuerstenberg S.I."/>
            <person name="Fulton L."/>
            <person name="Gaulin E."/>
            <person name="Govers F."/>
            <person name="Hughes L."/>
            <person name="Humphray S."/>
            <person name="Jiang R.H."/>
            <person name="Judelson H."/>
            <person name="Kamoun S."/>
            <person name="Kyung K."/>
            <person name="Meijer H."/>
            <person name="Minx P."/>
            <person name="Morris P."/>
            <person name="Nelson J."/>
            <person name="Phuntumart V."/>
            <person name="Qutob D."/>
            <person name="Rehmany A."/>
            <person name="Rougon-Cardoso A."/>
            <person name="Ryden P."/>
            <person name="Torto-Alalibo T."/>
            <person name="Studholme D."/>
            <person name="Wang Y."/>
            <person name="Win J."/>
            <person name="Wood J."/>
            <person name="Clifton S.W."/>
            <person name="Rogers J."/>
            <person name="Van den Ackerveken G."/>
            <person name="Jones J.D."/>
            <person name="McDowell J.M."/>
            <person name="Beynon J."/>
            <person name="Tyler B.M."/>
        </authorList>
    </citation>
    <scope>NUCLEOTIDE SEQUENCE [LARGE SCALE GENOMIC DNA]</scope>
    <source>
        <strain evidence="2">Emoy2</strain>
    </source>
</reference>
<sequence>MALSWRYNESQLGSKVLAAGYTSRTKSSRLCTKRLVTAGLGNLSLSVSQLKCRNAKCRQLDLMEQLHQRPAENLLPQSALAMEN</sequence>